<gene>
    <name evidence="3" type="ORF">AWV77_19210</name>
    <name evidence="2" type="ORF">CYL20_09275</name>
</gene>
<reference evidence="2 5" key="3">
    <citation type="submission" date="2017-12" db="EMBL/GenBank/DDBJ databases">
        <title>Genome sequence of Pseudomonas palleroniana MAB3.</title>
        <authorList>
            <person name="Nascimento F.X."/>
        </authorList>
    </citation>
    <scope>NUCLEOTIDE SEQUENCE [LARGE SCALE GENOMIC DNA]</scope>
    <source>
        <strain evidence="2 5">MAB3</strain>
    </source>
</reference>
<evidence type="ECO:0000313" key="4">
    <source>
        <dbReference type="Proteomes" id="UP000067111"/>
    </source>
</evidence>
<evidence type="ECO:0000313" key="3">
    <source>
        <dbReference type="EMBL" id="KWU49181.1"/>
    </source>
</evidence>
<accession>A0A0X7K0G8</accession>
<dbReference type="EMBL" id="LRMR01000029">
    <property type="protein sequence ID" value="KWU49181.1"/>
    <property type="molecule type" value="Genomic_DNA"/>
</dbReference>
<name>A0A0X7K0G8_9PSED</name>
<dbReference type="RefSeq" id="WP_060755767.1">
    <property type="nucleotide sequence ID" value="NZ_CP025494.1"/>
</dbReference>
<dbReference type="Proteomes" id="UP000067111">
    <property type="component" value="Unassembled WGS sequence"/>
</dbReference>
<proteinExistence type="predicted"/>
<reference evidence="4" key="2">
    <citation type="submission" date="2016-01" db="EMBL/GenBank/DDBJ databases">
        <authorList>
            <person name="Gamez R.M."/>
            <person name="Rodriguez F."/>
            <person name="Bernal J.F."/>
            <person name="Agarwala R."/>
            <person name="Landsman D."/>
            <person name="Marino-Ramirez L."/>
        </authorList>
    </citation>
    <scope>NUCLEOTIDE SEQUENCE [LARGE SCALE GENOMIC DNA]</scope>
    <source>
        <strain evidence="4">Ps006</strain>
    </source>
</reference>
<dbReference type="EMBL" id="CP025494">
    <property type="protein sequence ID" value="AVE04718.1"/>
    <property type="molecule type" value="Genomic_DNA"/>
</dbReference>
<protein>
    <submittedName>
        <fullName evidence="3">Uncharacterized protein</fullName>
    </submittedName>
</protein>
<keyword evidence="1" id="KW-1133">Transmembrane helix</keyword>
<sequence length="87" mass="10053">MRHRATQPLISRSWMITLLIGLIFLAAGYGLRFEIDRVSDPGTHSSLDLALLLCGYLLVFCIRPIQKTVLRKLCQRAAHREYRKTIR</sequence>
<feature type="transmembrane region" description="Helical" evidence="1">
    <location>
        <begin position="43"/>
        <end position="62"/>
    </location>
</feature>
<dbReference type="Proteomes" id="UP000237830">
    <property type="component" value="Chromosome"/>
</dbReference>
<keyword evidence="1" id="KW-0472">Membrane</keyword>
<evidence type="ECO:0000313" key="5">
    <source>
        <dbReference type="Proteomes" id="UP000237830"/>
    </source>
</evidence>
<accession>A0A2L1J8D2</accession>
<organism evidence="3 4">
    <name type="scientific">Pseudomonas palleroniana</name>
    <dbReference type="NCBI Taxonomy" id="191390"/>
    <lineage>
        <taxon>Bacteria</taxon>
        <taxon>Pseudomonadati</taxon>
        <taxon>Pseudomonadota</taxon>
        <taxon>Gammaproteobacteria</taxon>
        <taxon>Pseudomonadales</taxon>
        <taxon>Pseudomonadaceae</taxon>
        <taxon>Pseudomonas</taxon>
    </lineage>
</organism>
<feature type="transmembrane region" description="Helical" evidence="1">
    <location>
        <begin position="12"/>
        <end position="31"/>
    </location>
</feature>
<reference evidence="3" key="1">
    <citation type="submission" date="2016-01" db="EMBL/GenBank/DDBJ databases">
        <authorList>
            <person name="McClelland M."/>
            <person name="Jain A."/>
            <person name="Saraogi P."/>
            <person name="Mendelson R."/>
            <person name="Westerman R."/>
            <person name="SanMiguel P."/>
            <person name="Csonka L."/>
        </authorList>
    </citation>
    <scope>NUCLEOTIDE SEQUENCE [LARGE SCALE GENOMIC DNA]</scope>
    <source>
        <strain evidence="3">Ps006</strain>
    </source>
</reference>
<dbReference type="OrthoDB" id="7029570at2"/>
<keyword evidence="1" id="KW-0812">Transmembrane</keyword>
<evidence type="ECO:0000256" key="1">
    <source>
        <dbReference type="SAM" id="Phobius"/>
    </source>
</evidence>
<evidence type="ECO:0000313" key="2">
    <source>
        <dbReference type="EMBL" id="AVE04718.1"/>
    </source>
</evidence>
<dbReference type="AlphaFoldDB" id="A0A0X7K0G8"/>